<reference evidence="2 3" key="1">
    <citation type="journal article" date="2015" name="Sci. Rep.">
        <title>The power of single molecule real-time sequencing technology in the de novo assembly of a eukaryotic genome.</title>
        <authorList>
            <person name="Sakai H."/>
            <person name="Naito K."/>
            <person name="Ogiso-Tanaka E."/>
            <person name="Takahashi Y."/>
            <person name="Iseki K."/>
            <person name="Muto C."/>
            <person name="Satou K."/>
            <person name="Teruya K."/>
            <person name="Shiroma A."/>
            <person name="Shimoji M."/>
            <person name="Hirano T."/>
            <person name="Itoh T."/>
            <person name="Kaga A."/>
            <person name="Tomooka N."/>
        </authorList>
    </citation>
    <scope>NUCLEOTIDE SEQUENCE [LARGE SCALE GENOMIC DNA]</scope>
    <source>
        <strain evidence="3">cv. Shumari</strain>
    </source>
</reference>
<organism evidence="2 3">
    <name type="scientific">Vigna angularis var. angularis</name>
    <dbReference type="NCBI Taxonomy" id="157739"/>
    <lineage>
        <taxon>Eukaryota</taxon>
        <taxon>Viridiplantae</taxon>
        <taxon>Streptophyta</taxon>
        <taxon>Embryophyta</taxon>
        <taxon>Tracheophyta</taxon>
        <taxon>Spermatophyta</taxon>
        <taxon>Magnoliopsida</taxon>
        <taxon>eudicotyledons</taxon>
        <taxon>Gunneridae</taxon>
        <taxon>Pentapetalae</taxon>
        <taxon>rosids</taxon>
        <taxon>fabids</taxon>
        <taxon>Fabales</taxon>
        <taxon>Fabaceae</taxon>
        <taxon>Papilionoideae</taxon>
        <taxon>50 kb inversion clade</taxon>
        <taxon>NPAAA clade</taxon>
        <taxon>indigoferoid/millettioid clade</taxon>
        <taxon>Phaseoleae</taxon>
        <taxon>Vigna</taxon>
    </lineage>
</organism>
<dbReference type="OrthoDB" id="2015125at2759"/>
<feature type="non-terminal residue" evidence="2">
    <location>
        <position position="78"/>
    </location>
</feature>
<gene>
    <name evidence="2" type="primary">Vigan.03G086200</name>
    <name evidence="2" type="ORF">VIGAN_03086200</name>
</gene>
<evidence type="ECO:0000313" key="3">
    <source>
        <dbReference type="Proteomes" id="UP000291084"/>
    </source>
</evidence>
<dbReference type="Proteomes" id="UP000291084">
    <property type="component" value="Chromosome 3"/>
</dbReference>
<sequence>MAEGVGKVLLTCKNGETAYMDEVLFVPSMKSNLLSLGQLLEKGYSMIMRDNSIEVFDKKDRLIIKAPIAKNRTFKVNL</sequence>
<accession>A0A0S3RKW9</accession>
<dbReference type="AlphaFoldDB" id="A0A0S3RKW9"/>
<protein>
    <recommendedName>
        <fullName evidence="1">Retrovirus-related Pol polyprotein from transposon TNT 1-94-like beta-barrel domain-containing protein</fullName>
    </recommendedName>
</protein>
<name>A0A0S3RKW9_PHAAN</name>
<dbReference type="Pfam" id="PF22936">
    <property type="entry name" value="Pol_BBD"/>
    <property type="match status" value="1"/>
</dbReference>
<evidence type="ECO:0000313" key="2">
    <source>
        <dbReference type="EMBL" id="BAT81188.1"/>
    </source>
</evidence>
<keyword evidence="3" id="KW-1185">Reference proteome</keyword>
<feature type="domain" description="Retrovirus-related Pol polyprotein from transposon TNT 1-94-like beta-barrel" evidence="1">
    <location>
        <begin position="2"/>
        <end position="44"/>
    </location>
</feature>
<dbReference type="InterPro" id="IPR054722">
    <property type="entry name" value="PolX-like_BBD"/>
</dbReference>
<proteinExistence type="predicted"/>
<evidence type="ECO:0000259" key="1">
    <source>
        <dbReference type="Pfam" id="PF22936"/>
    </source>
</evidence>
<dbReference type="EMBL" id="AP015036">
    <property type="protein sequence ID" value="BAT81188.1"/>
    <property type="molecule type" value="Genomic_DNA"/>
</dbReference>